<sequence length="379" mass="42881">MFLIIFLIFQNSYFQNIKGYDTPADEGGSITLEWKIKEEFLSDTNPIKFFEIYRKEKEKEFINVGFVLSQYNTYEDKGLIDGKDYYYQIWAIREKDTLKSEIIGPIYSKAQWFNTNRLNVLIITIILFVVFLYYIEKAKKGEKLFVRKIAGLDAIDDAVGRATEMGRPILFSFGLGVITDVVTIAALSILSKIAKKCAEYGTRLLIPNYDPIVMAAAQETVKEAYLEANRPDLYKESDITYLTSDQFGYAAGCDGIILREKPGAIFWQGYFFAESLILAETGHSVGAIQIAGTTAITQLPFFIAACDYTLIGEEMFAASCYLKPEPHMLGSLKGEDFLKAIILVIFVVSTLIATLAVIFKDFTFINNLFQFINNIFTVK</sequence>
<gene>
    <name evidence="3" type="ORF">ENU74_06185</name>
</gene>
<evidence type="ECO:0000313" key="3">
    <source>
        <dbReference type="EMBL" id="HGK64158.1"/>
    </source>
</evidence>
<protein>
    <submittedName>
        <fullName evidence="3">Fibronectin type III domain-containing protein</fullName>
    </submittedName>
</protein>
<dbReference type="SUPFAM" id="SSF49265">
    <property type="entry name" value="Fibronectin type III"/>
    <property type="match status" value="1"/>
</dbReference>
<dbReference type="InterPro" id="IPR036116">
    <property type="entry name" value="FN3_sf"/>
</dbReference>
<dbReference type="CDD" id="cd00063">
    <property type="entry name" value="FN3"/>
    <property type="match status" value="1"/>
</dbReference>
<organism evidence="3">
    <name type="scientific">candidate division WOR-3 bacterium</name>
    <dbReference type="NCBI Taxonomy" id="2052148"/>
    <lineage>
        <taxon>Bacteria</taxon>
        <taxon>Bacteria division WOR-3</taxon>
    </lineage>
</organism>
<proteinExistence type="predicted"/>
<dbReference type="EMBL" id="DTDR01000148">
    <property type="protein sequence ID" value="HGK64158.1"/>
    <property type="molecule type" value="Genomic_DNA"/>
</dbReference>
<keyword evidence="1" id="KW-0812">Transmembrane</keyword>
<keyword evidence="1" id="KW-1133">Transmembrane helix</keyword>
<evidence type="ECO:0000259" key="2">
    <source>
        <dbReference type="Pfam" id="PF20539"/>
    </source>
</evidence>
<accession>A0A7V4E4V6</accession>
<feature type="transmembrane region" description="Helical" evidence="1">
    <location>
        <begin position="337"/>
        <end position="359"/>
    </location>
</feature>
<dbReference type="InterPro" id="IPR013783">
    <property type="entry name" value="Ig-like_fold"/>
</dbReference>
<feature type="transmembrane region" description="Helical" evidence="1">
    <location>
        <begin position="118"/>
        <end position="135"/>
    </location>
</feature>
<reference evidence="3" key="1">
    <citation type="journal article" date="2020" name="mSystems">
        <title>Genome- and Community-Level Interaction Insights into Carbon Utilization and Element Cycling Functions of Hydrothermarchaeota in Hydrothermal Sediment.</title>
        <authorList>
            <person name="Zhou Z."/>
            <person name="Liu Y."/>
            <person name="Xu W."/>
            <person name="Pan J."/>
            <person name="Luo Z.H."/>
            <person name="Li M."/>
        </authorList>
    </citation>
    <scope>NUCLEOTIDE SEQUENCE [LARGE SCALE GENOMIC DNA]</scope>
    <source>
        <strain evidence="3">SpSt-697</strain>
    </source>
</reference>
<dbReference type="InterPro" id="IPR003961">
    <property type="entry name" value="FN3_dom"/>
</dbReference>
<feature type="domain" description="DUF6754" evidence="2">
    <location>
        <begin position="109"/>
        <end position="359"/>
    </location>
</feature>
<dbReference type="AlphaFoldDB" id="A0A7V4E4V6"/>
<feature type="transmembrane region" description="Helical" evidence="1">
    <location>
        <begin position="169"/>
        <end position="190"/>
    </location>
</feature>
<dbReference type="Pfam" id="PF20539">
    <property type="entry name" value="DUF6754"/>
    <property type="match status" value="1"/>
</dbReference>
<keyword evidence="1" id="KW-0472">Membrane</keyword>
<dbReference type="Gene3D" id="2.60.40.10">
    <property type="entry name" value="Immunoglobulins"/>
    <property type="match status" value="1"/>
</dbReference>
<evidence type="ECO:0000256" key="1">
    <source>
        <dbReference type="SAM" id="Phobius"/>
    </source>
</evidence>
<name>A0A7V4E4V6_UNCW3</name>
<comment type="caution">
    <text evidence="3">The sequence shown here is derived from an EMBL/GenBank/DDBJ whole genome shotgun (WGS) entry which is preliminary data.</text>
</comment>
<dbReference type="InterPro" id="IPR046642">
    <property type="entry name" value="DUF6754"/>
</dbReference>